<evidence type="ECO:0000259" key="2">
    <source>
        <dbReference type="PROSITE" id="PS50181"/>
    </source>
</evidence>
<feature type="region of interest" description="Disordered" evidence="1">
    <location>
        <begin position="386"/>
        <end position="414"/>
    </location>
</feature>
<feature type="compositionally biased region" description="Low complexity" evidence="1">
    <location>
        <begin position="20"/>
        <end position="32"/>
    </location>
</feature>
<keyword evidence="4" id="KW-1185">Reference proteome</keyword>
<dbReference type="PANTHER" id="PTHR24414:SF91">
    <property type="entry name" value="(RAPE) HYPOTHETICAL PROTEIN"/>
    <property type="match status" value="1"/>
</dbReference>
<evidence type="ECO:0000313" key="4">
    <source>
        <dbReference type="Proteomes" id="UP000008694"/>
    </source>
</evidence>
<reference evidence="4" key="1">
    <citation type="journal article" date="2011" name="Nat. Genet.">
        <title>The Arabidopsis lyrata genome sequence and the basis of rapid genome size change.</title>
        <authorList>
            <person name="Hu T.T."/>
            <person name="Pattyn P."/>
            <person name="Bakker E.G."/>
            <person name="Cao J."/>
            <person name="Cheng J.-F."/>
            <person name="Clark R.M."/>
            <person name="Fahlgren N."/>
            <person name="Fawcett J.A."/>
            <person name="Grimwood J."/>
            <person name="Gundlach H."/>
            <person name="Haberer G."/>
            <person name="Hollister J.D."/>
            <person name="Ossowski S."/>
            <person name="Ottilar R.P."/>
            <person name="Salamov A.A."/>
            <person name="Schneeberger K."/>
            <person name="Spannagl M."/>
            <person name="Wang X."/>
            <person name="Yang L."/>
            <person name="Nasrallah M.E."/>
            <person name="Bergelson J."/>
            <person name="Carrington J.C."/>
            <person name="Gaut B.S."/>
            <person name="Schmutz J."/>
            <person name="Mayer K.F.X."/>
            <person name="Van de Peer Y."/>
            <person name="Grigoriev I.V."/>
            <person name="Nordborg M."/>
            <person name="Weigel D."/>
            <person name="Guo Y.-L."/>
        </authorList>
    </citation>
    <scope>NUCLEOTIDE SEQUENCE [LARGE SCALE GENOMIC DNA]</scope>
    <source>
        <strain evidence="4">cv. MN47</strain>
    </source>
</reference>
<dbReference type="SMART" id="SM00256">
    <property type="entry name" value="FBOX"/>
    <property type="match status" value="2"/>
</dbReference>
<gene>
    <name evidence="3" type="ORF">ARALYDRAFT_329577</name>
</gene>
<evidence type="ECO:0000256" key="1">
    <source>
        <dbReference type="SAM" id="MobiDB-lite"/>
    </source>
</evidence>
<dbReference type="Gramene" id="fgenesh1_pm.C_scaffold_7001804">
    <property type="protein sequence ID" value="fgenesh1_pm.C_scaffold_7001804"/>
    <property type="gene ID" value="fgenesh1_pm.C_scaffold_7001804"/>
</dbReference>
<evidence type="ECO:0000313" key="3">
    <source>
        <dbReference type="EMBL" id="EFH44174.1"/>
    </source>
</evidence>
<accession>D7MG77</accession>
<feature type="compositionally biased region" description="Low complexity" evidence="1">
    <location>
        <begin position="405"/>
        <end position="414"/>
    </location>
</feature>
<dbReference type="InterPro" id="IPR057499">
    <property type="entry name" value="Kelch_FKB95"/>
</dbReference>
<dbReference type="eggNOG" id="KOG1072">
    <property type="taxonomic scope" value="Eukaryota"/>
</dbReference>
<dbReference type="SMART" id="SM00612">
    <property type="entry name" value="Kelch"/>
    <property type="match status" value="4"/>
</dbReference>
<dbReference type="InterPro" id="IPR006652">
    <property type="entry name" value="Kelch_1"/>
</dbReference>
<dbReference type="PANTHER" id="PTHR24414">
    <property type="entry name" value="F-BOX/KELCH-REPEAT PROTEIN SKIP4"/>
    <property type="match status" value="1"/>
</dbReference>
<feature type="region of interest" description="Disordered" evidence="1">
    <location>
        <begin position="1"/>
        <end position="32"/>
    </location>
</feature>
<dbReference type="HOGENOM" id="CLU_358785_0_0_1"/>
<dbReference type="Proteomes" id="UP000008694">
    <property type="component" value="Unassembled WGS sequence"/>
</dbReference>
<feature type="domain" description="F-box" evidence="2">
    <location>
        <begin position="410"/>
        <end position="456"/>
    </location>
</feature>
<protein>
    <recommendedName>
        <fullName evidence="2">F-box domain-containing protein</fullName>
    </recommendedName>
</protein>
<dbReference type="SUPFAM" id="SSF81383">
    <property type="entry name" value="F-box domain"/>
    <property type="match status" value="2"/>
</dbReference>
<dbReference type="InterPro" id="IPR015915">
    <property type="entry name" value="Kelch-typ_b-propeller"/>
</dbReference>
<dbReference type="SUPFAM" id="SSF117281">
    <property type="entry name" value="Kelch motif"/>
    <property type="match status" value="2"/>
</dbReference>
<dbReference type="EMBL" id="GL348719">
    <property type="protein sequence ID" value="EFH44174.1"/>
    <property type="molecule type" value="Genomic_DNA"/>
</dbReference>
<dbReference type="Gene3D" id="2.120.10.80">
    <property type="entry name" value="Kelch-type beta propeller"/>
    <property type="match status" value="2"/>
</dbReference>
<dbReference type="CDD" id="cd22152">
    <property type="entry name" value="F-box_AtAFR-like"/>
    <property type="match status" value="2"/>
</dbReference>
<dbReference type="InterPro" id="IPR036047">
    <property type="entry name" value="F-box-like_dom_sf"/>
</dbReference>
<organism evidence="4">
    <name type="scientific">Arabidopsis lyrata subsp. lyrata</name>
    <name type="common">Lyre-leaved rock-cress</name>
    <dbReference type="NCBI Taxonomy" id="81972"/>
    <lineage>
        <taxon>Eukaryota</taxon>
        <taxon>Viridiplantae</taxon>
        <taxon>Streptophyta</taxon>
        <taxon>Embryophyta</taxon>
        <taxon>Tracheophyta</taxon>
        <taxon>Spermatophyta</taxon>
        <taxon>Magnoliopsida</taxon>
        <taxon>eudicotyledons</taxon>
        <taxon>Gunneridae</taxon>
        <taxon>Pentapetalae</taxon>
        <taxon>rosids</taxon>
        <taxon>malvids</taxon>
        <taxon>Brassicales</taxon>
        <taxon>Brassicaceae</taxon>
        <taxon>Camelineae</taxon>
        <taxon>Arabidopsis</taxon>
    </lineage>
</organism>
<dbReference type="Pfam" id="PF25210">
    <property type="entry name" value="Kelch_FKB95"/>
    <property type="match status" value="2"/>
</dbReference>
<sequence>MKLLAKPPEKKKKKRTTNDSSPTLSPSSPSFSSLPDEIVVNCLARISRSYYSTLSIVSKSFRSILSSTELYAARSHIGITEQCVYVCLRDKSYQFPKWFTLWTNPNRANSMIEKKRKKKKIIMVPVTSSNFPYVSQSTVVVGSEIYVIDRAPSSAVRVLTCGSHTWRDAPSMTVARKNAIIYVYNGKIYVMGGCEGLEDEPWAEVFDTKTQTWEHLPDPGTEARKSYICSIGEIEGKIQIHFGTLKEMYAYDTKQCKWENRVNKYATYARPECMIENVSFSFASEGGIYRQGQFRWYGKKKGYWKEVKGLDSLLQRYSKNGGSSHNTTKLVSCGGKLLLIWEGYMKHNPNNRKKIWCAEIGIENHDGDELWGNVEWFDVLHTVPTSLEPPEKKKTKNSSPPQSPPSSSSSPSLSSLPDEIFVNCLARISRSYYPTLSLVSKSFRSILSSTELFAARSHIGSTEQCVYVCLWDRSYQFPQWLRLWVNPNRTLANSMIKKRRKKKKKTTGPMLVPITSSNFTSVSKATVVVGSEIYVIGGPVDSEPSSTVRVLDCCSHTWRDAPSMTIVRMNALACFHDGKIYVMGGCQGLEDEPWAEVFDTKTKTWQHLPEPDTEVRKCSIYSIAEIEETIQFGNVNETYAYHTKQCKWESRVKQKLKSECMIENVSYGYWNMRLLWYDNDLQKDYWKRLEGLDSLDEMYMRNGGSSGNTTKLVSCGGKLLLLWEGYMKHNPNNRKKIWCAEIAIEKRDGGGVWGIVERVEVLHNVPISCQLLHCLVVSV</sequence>
<dbReference type="InterPro" id="IPR001810">
    <property type="entry name" value="F-box_dom"/>
</dbReference>
<name>D7MG77_ARALL</name>
<feature type="domain" description="F-box" evidence="2">
    <location>
        <begin position="28"/>
        <end position="74"/>
    </location>
</feature>
<dbReference type="AlphaFoldDB" id="D7MG77"/>
<dbReference type="InterPro" id="IPR050354">
    <property type="entry name" value="F-box/kelch-repeat_ARATH"/>
</dbReference>
<dbReference type="PROSITE" id="PS50181">
    <property type="entry name" value="FBOX"/>
    <property type="match status" value="2"/>
</dbReference>
<dbReference type="Pfam" id="PF00646">
    <property type="entry name" value="F-box"/>
    <property type="match status" value="2"/>
</dbReference>
<proteinExistence type="predicted"/>